<evidence type="ECO:0000313" key="3">
    <source>
        <dbReference type="Proteomes" id="UP000054018"/>
    </source>
</evidence>
<organism evidence="2 3">
    <name type="scientific">Pisolithus microcarpus 441</name>
    <dbReference type="NCBI Taxonomy" id="765257"/>
    <lineage>
        <taxon>Eukaryota</taxon>
        <taxon>Fungi</taxon>
        <taxon>Dikarya</taxon>
        <taxon>Basidiomycota</taxon>
        <taxon>Agaricomycotina</taxon>
        <taxon>Agaricomycetes</taxon>
        <taxon>Agaricomycetidae</taxon>
        <taxon>Boletales</taxon>
        <taxon>Sclerodermatineae</taxon>
        <taxon>Pisolithaceae</taxon>
        <taxon>Pisolithus</taxon>
    </lineage>
</organism>
<keyword evidence="3" id="KW-1185">Reference proteome</keyword>
<dbReference type="EMBL" id="KN833737">
    <property type="protein sequence ID" value="KIK22656.1"/>
    <property type="molecule type" value="Genomic_DNA"/>
</dbReference>
<dbReference type="OrthoDB" id="2758200at2759"/>
<evidence type="ECO:0000313" key="2">
    <source>
        <dbReference type="EMBL" id="KIK22656.1"/>
    </source>
</evidence>
<accession>A0A0C9Z0R7</accession>
<dbReference type="AlphaFoldDB" id="A0A0C9Z0R7"/>
<proteinExistence type="predicted"/>
<sequence>MTAPNIPSVTRIINARDRLMASGLYLGDSTITNNLRWVRSGRADILCSVADVVSDGDDTTANTTANEPAILRAIVRIDSADFWLTADGGYLGPNSIWKEIVDVKPSCTVTDPGIDPVTSDFAVVIHVLQQLTANCVTPGYTSGKSFFSTKDLGTPRFKLCHTLFQVRGLVEEVNEETITPVTSDVTPTTPDKSDTSITPEQHCPPSDAFSLELWPLTKEKNRAELLALKNTHHIVPLPAYDLSNDIIRPASYRRILQGAIVEVHFTLSHWAIATAKRDVYGGDIQRIRLLVPPTWSSSTKKRKIPFHLDTEESGSIKRVKV</sequence>
<gene>
    <name evidence="2" type="ORF">PISMIDRAFT_102069</name>
</gene>
<protein>
    <submittedName>
        <fullName evidence="2">Uncharacterized protein</fullName>
    </submittedName>
</protein>
<dbReference type="Proteomes" id="UP000054018">
    <property type="component" value="Unassembled WGS sequence"/>
</dbReference>
<reference evidence="3" key="2">
    <citation type="submission" date="2015-01" db="EMBL/GenBank/DDBJ databases">
        <title>Evolutionary Origins and Diversification of the Mycorrhizal Mutualists.</title>
        <authorList>
            <consortium name="DOE Joint Genome Institute"/>
            <consortium name="Mycorrhizal Genomics Consortium"/>
            <person name="Kohler A."/>
            <person name="Kuo A."/>
            <person name="Nagy L.G."/>
            <person name="Floudas D."/>
            <person name="Copeland A."/>
            <person name="Barry K.W."/>
            <person name="Cichocki N."/>
            <person name="Veneault-Fourrey C."/>
            <person name="LaButti K."/>
            <person name="Lindquist E.A."/>
            <person name="Lipzen A."/>
            <person name="Lundell T."/>
            <person name="Morin E."/>
            <person name="Murat C."/>
            <person name="Riley R."/>
            <person name="Ohm R."/>
            <person name="Sun H."/>
            <person name="Tunlid A."/>
            <person name="Henrissat B."/>
            <person name="Grigoriev I.V."/>
            <person name="Hibbett D.S."/>
            <person name="Martin F."/>
        </authorList>
    </citation>
    <scope>NUCLEOTIDE SEQUENCE [LARGE SCALE GENOMIC DNA]</scope>
    <source>
        <strain evidence="3">441</strain>
    </source>
</reference>
<feature type="region of interest" description="Disordered" evidence="1">
    <location>
        <begin position="181"/>
        <end position="201"/>
    </location>
</feature>
<feature type="compositionally biased region" description="Low complexity" evidence="1">
    <location>
        <begin position="181"/>
        <end position="199"/>
    </location>
</feature>
<dbReference type="HOGENOM" id="CLU_046434_1_0_1"/>
<evidence type="ECO:0000256" key="1">
    <source>
        <dbReference type="SAM" id="MobiDB-lite"/>
    </source>
</evidence>
<name>A0A0C9Z0R7_9AGAM</name>
<reference evidence="2 3" key="1">
    <citation type="submission" date="2014-04" db="EMBL/GenBank/DDBJ databases">
        <authorList>
            <consortium name="DOE Joint Genome Institute"/>
            <person name="Kuo A."/>
            <person name="Kohler A."/>
            <person name="Costa M.D."/>
            <person name="Nagy L.G."/>
            <person name="Floudas D."/>
            <person name="Copeland A."/>
            <person name="Barry K.W."/>
            <person name="Cichocki N."/>
            <person name="Veneault-Fourrey C."/>
            <person name="LaButti K."/>
            <person name="Lindquist E.A."/>
            <person name="Lipzen A."/>
            <person name="Lundell T."/>
            <person name="Morin E."/>
            <person name="Murat C."/>
            <person name="Sun H."/>
            <person name="Tunlid A."/>
            <person name="Henrissat B."/>
            <person name="Grigoriev I.V."/>
            <person name="Hibbett D.S."/>
            <person name="Martin F."/>
            <person name="Nordberg H.P."/>
            <person name="Cantor M.N."/>
            <person name="Hua S.X."/>
        </authorList>
    </citation>
    <scope>NUCLEOTIDE SEQUENCE [LARGE SCALE GENOMIC DNA]</scope>
    <source>
        <strain evidence="2 3">441</strain>
    </source>
</reference>